<dbReference type="EMBL" id="BAABJX010000017">
    <property type="protein sequence ID" value="GAA4826457.1"/>
    <property type="molecule type" value="Genomic_DNA"/>
</dbReference>
<evidence type="ECO:0000313" key="2">
    <source>
        <dbReference type="Proteomes" id="UP001500298"/>
    </source>
</evidence>
<proteinExistence type="predicted"/>
<sequence length="47" mass="5413">MASTKLIRKALKNRMRAIARKKTMKRQGAKPVIKKVDVEELKASFNK</sequence>
<protein>
    <submittedName>
        <fullName evidence="1">Uncharacterized protein</fullName>
    </submittedName>
</protein>
<comment type="caution">
    <text evidence="1">The sequence shown here is derived from an EMBL/GenBank/DDBJ whole genome shotgun (WGS) entry which is preliminary data.</text>
</comment>
<reference evidence="2" key="1">
    <citation type="journal article" date="2019" name="Int. J. Syst. Evol. Microbiol.">
        <title>The Global Catalogue of Microorganisms (GCM) 10K type strain sequencing project: providing services to taxonomists for standard genome sequencing and annotation.</title>
        <authorList>
            <consortium name="The Broad Institute Genomics Platform"/>
            <consortium name="The Broad Institute Genome Sequencing Center for Infectious Disease"/>
            <person name="Wu L."/>
            <person name="Ma J."/>
        </authorList>
    </citation>
    <scope>NUCLEOTIDE SEQUENCE [LARGE SCALE GENOMIC DNA]</scope>
    <source>
        <strain evidence="2">JCM 18326</strain>
    </source>
</reference>
<organism evidence="1 2">
    <name type="scientific">Algivirga pacifica</name>
    <dbReference type="NCBI Taxonomy" id="1162670"/>
    <lineage>
        <taxon>Bacteria</taxon>
        <taxon>Pseudomonadati</taxon>
        <taxon>Bacteroidota</taxon>
        <taxon>Cytophagia</taxon>
        <taxon>Cytophagales</taxon>
        <taxon>Flammeovirgaceae</taxon>
        <taxon>Algivirga</taxon>
    </lineage>
</organism>
<dbReference type="RefSeq" id="WP_345369534.1">
    <property type="nucleotide sequence ID" value="NZ_BAABJX010000017.1"/>
</dbReference>
<name>A0ABP9D2Y8_9BACT</name>
<gene>
    <name evidence="1" type="ORF">GCM10023331_08860</name>
</gene>
<keyword evidence="2" id="KW-1185">Reference proteome</keyword>
<dbReference type="Proteomes" id="UP001500298">
    <property type="component" value="Unassembled WGS sequence"/>
</dbReference>
<evidence type="ECO:0000313" key="1">
    <source>
        <dbReference type="EMBL" id="GAA4826457.1"/>
    </source>
</evidence>
<accession>A0ABP9D2Y8</accession>